<dbReference type="Gene3D" id="1.10.1660.10">
    <property type="match status" value="1"/>
</dbReference>
<dbReference type="PROSITE" id="PS50937">
    <property type="entry name" value="HTH_MERR_2"/>
    <property type="match status" value="1"/>
</dbReference>
<dbReference type="InterPro" id="IPR036244">
    <property type="entry name" value="TipA-like_antibiotic-bd"/>
</dbReference>
<dbReference type="PANTHER" id="PTHR30204">
    <property type="entry name" value="REDOX-CYCLING DRUG-SENSING TRANSCRIPTIONAL ACTIVATOR SOXR"/>
    <property type="match status" value="1"/>
</dbReference>
<dbReference type="SUPFAM" id="SSF89082">
    <property type="entry name" value="Antibiotic binding domain of TipA-like multidrug resistance regulators"/>
    <property type="match status" value="1"/>
</dbReference>
<name>A0ABT1RVY7_9FIRM</name>
<sequence length="288" mass="32938">MMTVKQVSQLTGVSVRTLQFYDRIGLFKPAATTEAGYRLYEESSLEELQQILFFKELDFTLKEIKAILEAPQFDSTAVYRKQRELLRIKRDRLNALLELLDRLIKGEKCMEFKDFDENVYFTMLENFKKTHTENIIDQLGSIENYNALLSELKAQGEQLVEKAVQEYGSLEKYAEAMKEHTQAFLENGPSVSQEEAKELADQTDALTRQLTEDLTLNAASPEVQEKLKKLIVFTENTGGPGSTDRHYWSFLADAYLSNPSFQETADRKYGSGAARFIGKALKTYLDNC</sequence>
<protein>
    <submittedName>
        <fullName evidence="6">MerR family transcriptional regulator</fullName>
    </submittedName>
</protein>
<dbReference type="SMART" id="SM00422">
    <property type="entry name" value="HTH_MERR"/>
    <property type="match status" value="1"/>
</dbReference>
<dbReference type="Proteomes" id="UP001524473">
    <property type="component" value="Unassembled WGS sequence"/>
</dbReference>
<evidence type="ECO:0000313" key="6">
    <source>
        <dbReference type="EMBL" id="MCQ4838790.1"/>
    </source>
</evidence>
<evidence type="ECO:0000256" key="4">
    <source>
        <dbReference type="ARBA" id="ARBA00023163"/>
    </source>
</evidence>
<proteinExistence type="predicted"/>
<keyword evidence="2" id="KW-0238">DNA-binding</keyword>
<dbReference type="Pfam" id="PF07739">
    <property type="entry name" value="TipAS"/>
    <property type="match status" value="1"/>
</dbReference>
<dbReference type="SUPFAM" id="SSF46955">
    <property type="entry name" value="Putative DNA-binding domain"/>
    <property type="match status" value="1"/>
</dbReference>
<dbReference type="Pfam" id="PF13411">
    <property type="entry name" value="MerR_1"/>
    <property type="match status" value="1"/>
</dbReference>
<evidence type="ECO:0000313" key="7">
    <source>
        <dbReference type="Proteomes" id="UP001524473"/>
    </source>
</evidence>
<evidence type="ECO:0000256" key="3">
    <source>
        <dbReference type="ARBA" id="ARBA00023159"/>
    </source>
</evidence>
<dbReference type="CDD" id="cd01106">
    <property type="entry name" value="HTH_TipAL-Mta"/>
    <property type="match status" value="1"/>
</dbReference>
<keyword evidence="3" id="KW-0010">Activator</keyword>
<dbReference type="InterPro" id="IPR047057">
    <property type="entry name" value="MerR_fam"/>
</dbReference>
<dbReference type="InterPro" id="IPR009061">
    <property type="entry name" value="DNA-bd_dom_put_sf"/>
</dbReference>
<dbReference type="RefSeq" id="WP_066861881.1">
    <property type="nucleotide sequence ID" value="NZ_CABKVV010000012.1"/>
</dbReference>
<evidence type="ECO:0000259" key="5">
    <source>
        <dbReference type="PROSITE" id="PS50937"/>
    </source>
</evidence>
<dbReference type="Gene3D" id="1.10.490.50">
    <property type="entry name" value="Antibiotic binding domain of TipA-like multidrug resistance regulators"/>
    <property type="match status" value="1"/>
</dbReference>
<accession>A0ABT1RVY7</accession>
<reference evidence="6 7" key="1">
    <citation type="submission" date="2022-06" db="EMBL/GenBank/DDBJ databases">
        <title>Isolation of gut microbiota from human fecal samples.</title>
        <authorList>
            <person name="Pamer E.G."/>
            <person name="Barat B."/>
            <person name="Waligurski E."/>
            <person name="Medina S."/>
            <person name="Paddock L."/>
            <person name="Mostad J."/>
        </authorList>
    </citation>
    <scope>NUCLEOTIDE SEQUENCE [LARGE SCALE GENOMIC DNA]</scope>
    <source>
        <strain evidence="6 7">DFI.9.73</strain>
    </source>
</reference>
<keyword evidence="1" id="KW-0805">Transcription regulation</keyword>
<dbReference type="PANTHER" id="PTHR30204:SF90">
    <property type="entry name" value="HTH-TYPE TRANSCRIPTIONAL ACTIVATOR MTA"/>
    <property type="match status" value="1"/>
</dbReference>
<organism evidence="6 7">
    <name type="scientific">Neglectibacter timonensis</name>
    <dbReference type="NCBI Taxonomy" id="1776382"/>
    <lineage>
        <taxon>Bacteria</taxon>
        <taxon>Bacillati</taxon>
        <taxon>Bacillota</taxon>
        <taxon>Clostridia</taxon>
        <taxon>Eubacteriales</taxon>
        <taxon>Oscillospiraceae</taxon>
        <taxon>Neglectibacter</taxon>
    </lineage>
</organism>
<evidence type="ECO:0000256" key="1">
    <source>
        <dbReference type="ARBA" id="ARBA00023015"/>
    </source>
</evidence>
<dbReference type="InterPro" id="IPR000551">
    <property type="entry name" value="MerR-type_HTH_dom"/>
</dbReference>
<dbReference type="EMBL" id="JANFZH010000004">
    <property type="protein sequence ID" value="MCQ4838790.1"/>
    <property type="molecule type" value="Genomic_DNA"/>
</dbReference>
<keyword evidence="4" id="KW-0804">Transcription</keyword>
<gene>
    <name evidence="6" type="ORF">NE695_02545</name>
</gene>
<dbReference type="GeneID" id="90531688"/>
<evidence type="ECO:0000256" key="2">
    <source>
        <dbReference type="ARBA" id="ARBA00023125"/>
    </source>
</evidence>
<dbReference type="InterPro" id="IPR012925">
    <property type="entry name" value="TipAS_dom"/>
</dbReference>
<keyword evidence="7" id="KW-1185">Reference proteome</keyword>
<comment type="caution">
    <text evidence="6">The sequence shown here is derived from an EMBL/GenBank/DDBJ whole genome shotgun (WGS) entry which is preliminary data.</text>
</comment>
<feature type="domain" description="HTH merR-type" evidence="5">
    <location>
        <begin position="1"/>
        <end position="70"/>
    </location>
</feature>